<proteinExistence type="predicted"/>
<protein>
    <submittedName>
        <fullName evidence="2">AlpA family transcriptional regulator</fullName>
    </submittedName>
</protein>
<feature type="domain" description="Helix-turn-helix" evidence="1">
    <location>
        <begin position="5"/>
        <end position="53"/>
    </location>
</feature>
<dbReference type="SUPFAM" id="SSF46955">
    <property type="entry name" value="Putative DNA-binding domain"/>
    <property type="match status" value="1"/>
</dbReference>
<evidence type="ECO:0000313" key="2">
    <source>
        <dbReference type="EMBL" id="TCK61543.1"/>
    </source>
</evidence>
<dbReference type="Pfam" id="PF12728">
    <property type="entry name" value="HTH_17"/>
    <property type="match status" value="1"/>
</dbReference>
<sequence>MDKPMNVEEVAIYLHKAVSTIYQMTHKKQIPHIKEGGNLLFDRDDINNWLASKKVPVRKC</sequence>
<reference evidence="2 3" key="1">
    <citation type="submission" date="2019-03" db="EMBL/GenBank/DDBJ databases">
        <title>Genomic Encyclopedia of Type Strains, Phase IV (KMG-IV): sequencing the most valuable type-strain genomes for metagenomic binning, comparative biology and taxonomic classification.</title>
        <authorList>
            <person name="Goeker M."/>
        </authorList>
    </citation>
    <scope>NUCLEOTIDE SEQUENCE [LARGE SCALE GENOMIC DNA]</scope>
    <source>
        <strain evidence="2 3">DSM 24984</strain>
    </source>
</reference>
<evidence type="ECO:0000313" key="3">
    <source>
        <dbReference type="Proteomes" id="UP000294614"/>
    </source>
</evidence>
<accession>A0A4R1KC69</accession>
<gene>
    <name evidence="2" type="ORF">C8D98_0044</name>
</gene>
<keyword evidence="3" id="KW-1185">Reference proteome</keyword>
<dbReference type="InterPro" id="IPR041657">
    <property type="entry name" value="HTH_17"/>
</dbReference>
<dbReference type="InterPro" id="IPR010093">
    <property type="entry name" value="SinI_DNA-bd"/>
</dbReference>
<dbReference type="InterPro" id="IPR009061">
    <property type="entry name" value="DNA-bd_dom_put_sf"/>
</dbReference>
<comment type="caution">
    <text evidence="2">The sequence shown here is derived from an EMBL/GenBank/DDBJ whole genome shotgun (WGS) entry which is preliminary data.</text>
</comment>
<dbReference type="AlphaFoldDB" id="A0A4R1KC69"/>
<dbReference type="NCBIfam" id="TIGR01764">
    <property type="entry name" value="excise"/>
    <property type="match status" value="1"/>
</dbReference>
<dbReference type="Proteomes" id="UP000294614">
    <property type="component" value="Unassembled WGS sequence"/>
</dbReference>
<dbReference type="EMBL" id="SMGG01000003">
    <property type="protein sequence ID" value="TCK61543.1"/>
    <property type="molecule type" value="Genomic_DNA"/>
</dbReference>
<evidence type="ECO:0000259" key="1">
    <source>
        <dbReference type="Pfam" id="PF12728"/>
    </source>
</evidence>
<dbReference type="RefSeq" id="WP_132870923.1">
    <property type="nucleotide sequence ID" value="NZ_SMGG01000003.1"/>
</dbReference>
<organism evidence="2 3">
    <name type="scientific">Seleniivibrio woodruffii</name>
    <dbReference type="NCBI Taxonomy" id="1078050"/>
    <lineage>
        <taxon>Bacteria</taxon>
        <taxon>Pseudomonadati</taxon>
        <taxon>Deferribacterota</taxon>
        <taxon>Deferribacteres</taxon>
        <taxon>Deferribacterales</taxon>
        <taxon>Geovibrionaceae</taxon>
        <taxon>Seleniivibrio</taxon>
    </lineage>
</organism>
<name>A0A4R1KC69_9BACT</name>
<dbReference type="OrthoDB" id="9814745at2"/>
<dbReference type="GO" id="GO:0003677">
    <property type="term" value="F:DNA binding"/>
    <property type="evidence" value="ECO:0007669"/>
    <property type="project" value="InterPro"/>
</dbReference>